<name>A0A2B9DHZ6_BACCE</name>
<comment type="caution">
    <text evidence="1">The sequence shown here is derived from an EMBL/GenBank/DDBJ whole genome shotgun (WGS) entry which is preliminary data.</text>
</comment>
<gene>
    <name evidence="1" type="ORF">CN958_27115</name>
</gene>
<accession>A0A2B9DHZ6</accession>
<evidence type="ECO:0000313" key="1">
    <source>
        <dbReference type="EMBL" id="PGM88185.1"/>
    </source>
</evidence>
<organism evidence="1 2">
    <name type="scientific">Bacillus cereus</name>
    <dbReference type="NCBI Taxonomy" id="1396"/>
    <lineage>
        <taxon>Bacteria</taxon>
        <taxon>Bacillati</taxon>
        <taxon>Bacillota</taxon>
        <taxon>Bacilli</taxon>
        <taxon>Bacillales</taxon>
        <taxon>Bacillaceae</taxon>
        <taxon>Bacillus</taxon>
        <taxon>Bacillus cereus group</taxon>
    </lineage>
</organism>
<evidence type="ECO:0000313" key="2">
    <source>
        <dbReference type="Proteomes" id="UP000222054"/>
    </source>
</evidence>
<proteinExistence type="predicted"/>
<dbReference type="AlphaFoldDB" id="A0A2B9DHZ6"/>
<dbReference type="EMBL" id="NUHO01000208">
    <property type="protein sequence ID" value="PGM88185.1"/>
    <property type="molecule type" value="Genomic_DNA"/>
</dbReference>
<dbReference type="Proteomes" id="UP000222054">
    <property type="component" value="Unassembled WGS sequence"/>
</dbReference>
<dbReference type="RefSeq" id="WP_097838289.1">
    <property type="nucleotide sequence ID" value="NZ_NUHO01000208.1"/>
</dbReference>
<sequence length="101" mass="11607">MFRCFRDGSFGWIGNINYAGLNRKDLWGTTKQFEGEVKTWNNDQKGLDYLVTGDFYNYGNTTKTYGYGVNTPSVSFGFSITSRADHFLYWHSGQGYMKIVP</sequence>
<protein>
    <submittedName>
        <fullName evidence="1">Uncharacterized protein</fullName>
    </submittedName>
</protein>
<reference evidence="1 2" key="1">
    <citation type="submission" date="2017-09" db="EMBL/GenBank/DDBJ databases">
        <title>Large-scale bioinformatics analysis of Bacillus genomes uncovers conserved roles of natural products in bacterial physiology.</title>
        <authorList>
            <consortium name="Agbiome Team Llc"/>
            <person name="Bleich R.M."/>
            <person name="Grubbs K.J."/>
            <person name="Santa Maria K.C."/>
            <person name="Allen S.E."/>
            <person name="Farag S."/>
            <person name="Shank E.A."/>
            <person name="Bowers A."/>
        </authorList>
    </citation>
    <scope>NUCLEOTIDE SEQUENCE [LARGE SCALE GENOMIC DNA]</scope>
    <source>
        <strain evidence="1 2">AFS053130</strain>
    </source>
</reference>